<proteinExistence type="predicted"/>
<organism evidence="1 2">
    <name type="scientific">Fumia xinanensis</name>
    <dbReference type="NCBI Taxonomy" id="2763659"/>
    <lineage>
        <taxon>Bacteria</taxon>
        <taxon>Bacillati</taxon>
        <taxon>Bacillota</taxon>
        <taxon>Clostridia</taxon>
        <taxon>Eubacteriales</taxon>
        <taxon>Oscillospiraceae</taxon>
        <taxon>Fumia</taxon>
    </lineage>
</organism>
<gene>
    <name evidence="1" type="ORF">H8710_02320</name>
</gene>
<dbReference type="Proteomes" id="UP000610760">
    <property type="component" value="Unassembled WGS sequence"/>
</dbReference>
<name>A0A926I6E3_9FIRM</name>
<evidence type="ECO:0000313" key="1">
    <source>
        <dbReference type="EMBL" id="MBC8558899.1"/>
    </source>
</evidence>
<accession>A0A926I6E3</accession>
<dbReference type="AlphaFoldDB" id="A0A926I6E3"/>
<comment type="caution">
    <text evidence="1">The sequence shown here is derived from an EMBL/GenBank/DDBJ whole genome shotgun (WGS) entry which is preliminary data.</text>
</comment>
<reference evidence="1" key="1">
    <citation type="submission" date="2020-08" db="EMBL/GenBank/DDBJ databases">
        <title>Genome public.</title>
        <authorList>
            <person name="Liu C."/>
            <person name="Sun Q."/>
        </authorList>
    </citation>
    <scope>NUCLEOTIDE SEQUENCE</scope>
    <source>
        <strain evidence="1">NSJ-33</strain>
    </source>
</reference>
<protein>
    <submittedName>
        <fullName evidence="1">Uncharacterized protein</fullName>
    </submittedName>
</protein>
<dbReference type="EMBL" id="JACRSV010000001">
    <property type="protein sequence ID" value="MBC8558899.1"/>
    <property type="molecule type" value="Genomic_DNA"/>
</dbReference>
<sequence length="144" mass="16692">MILETEKKTVTLQLKNRLVALLEERLQCKDLRTFLFQEANNAKLRTLAMCLLTLTEKEFKNINEVYDFLDDYQQEHEKTVFELYQDLILAMNDRYFFKEKLPEEELKKMAQDPMVGFDMGEIMASAAKTVATDVAGQALAASVR</sequence>
<evidence type="ECO:0000313" key="2">
    <source>
        <dbReference type="Proteomes" id="UP000610760"/>
    </source>
</evidence>
<keyword evidence="2" id="KW-1185">Reference proteome</keyword>
<dbReference type="RefSeq" id="WP_249293797.1">
    <property type="nucleotide sequence ID" value="NZ_JACRSV010000001.1"/>
</dbReference>